<name>A0A3D9FGE1_9SPHN</name>
<feature type="chain" id="PRO_5017805738" evidence="1">
    <location>
        <begin position="28"/>
        <end position="109"/>
    </location>
</feature>
<keyword evidence="1" id="KW-0732">Signal</keyword>
<feature type="signal peptide" evidence="1">
    <location>
        <begin position="1"/>
        <end position="27"/>
    </location>
</feature>
<dbReference type="Proteomes" id="UP000256310">
    <property type="component" value="Unassembled WGS sequence"/>
</dbReference>
<dbReference type="AlphaFoldDB" id="A0A3D9FGE1"/>
<dbReference type="OrthoDB" id="7475043at2"/>
<protein>
    <submittedName>
        <fullName evidence="2">UrcA family protein</fullName>
    </submittedName>
</protein>
<comment type="caution">
    <text evidence="2">The sequence shown here is derived from an EMBL/GenBank/DDBJ whole genome shotgun (WGS) entry which is preliminary data.</text>
</comment>
<dbReference type="NCBIfam" id="TIGR04433">
    <property type="entry name" value="UrcA_uranyl"/>
    <property type="match status" value="1"/>
</dbReference>
<dbReference type="RefSeq" id="WP_116236206.1">
    <property type="nucleotide sequence ID" value="NZ_QRDP01000004.1"/>
</dbReference>
<evidence type="ECO:0000313" key="2">
    <source>
        <dbReference type="EMBL" id="RED16843.1"/>
    </source>
</evidence>
<dbReference type="InterPro" id="IPR030972">
    <property type="entry name" value="UrcA_uranyl"/>
</dbReference>
<evidence type="ECO:0000313" key="3">
    <source>
        <dbReference type="Proteomes" id="UP000256310"/>
    </source>
</evidence>
<dbReference type="EMBL" id="QRDP01000004">
    <property type="protein sequence ID" value="RED16843.1"/>
    <property type="molecule type" value="Genomic_DNA"/>
</dbReference>
<accession>A0A3D9FGE1</accession>
<gene>
    <name evidence="2" type="ORF">DFR46_1875</name>
</gene>
<reference evidence="2 3" key="1">
    <citation type="submission" date="2018-07" db="EMBL/GenBank/DDBJ databases">
        <title>Genomic Encyclopedia of Type Strains, Phase IV (KMG-IV): sequencing the most valuable type-strain genomes for metagenomic binning, comparative biology and taxonomic classification.</title>
        <authorList>
            <person name="Goeker M."/>
        </authorList>
    </citation>
    <scope>NUCLEOTIDE SEQUENCE [LARGE SCALE GENOMIC DNA]</scope>
    <source>
        <strain evidence="2 3">DSM 26725</strain>
    </source>
</reference>
<proteinExistence type="predicted"/>
<evidence type="ECO:0000256" key="1">
    <source>
        <dbReference type="SAM" id="SignalP"/>
    </source>
</evidence>
<keyword evidence="3" id="KW-1185">Reference proteome</keyword>
<organism evidence="2 3">
    <name type="scientific">Parasphingopyxis lamellibrachiae</name>
    <dbReference type="NCBI Taxonomy" id="680125"/>
    <lineage>
        <taxon>Bacteria</taxon>
        <taxon>Pseudomonadati</taxon>
        <taxon>Pseudomonadota</taxon>
        <taxon>Alphaproteobacteria</taxon>
        <taxon>Sphingomonadales</taxon>
        <taxon>Sphingomonadaceae</taxon>
        <taxon>Parasphingopyxis</taxon>
    </lineage>
</organism>
<sequence length="109" mass="11061">MKKVAFAVAAVAMAGTMTHVTTSPALAGMATAETVTIDTAAYNLRTVAGYGLMTDRIDRAAKQVCGTVDVRDIAGAYEVRSCQAGATADALAQLNGVARPPSVTVGASR</sequence>